<feature type="region of interest" description="Disordered" evidence="4">
    <location>
        <begin position="135"/>
        <end position="190"/>
    </location>
</feature>
<name>A0AAV3XN68_9CYAN</name>
<comment type="caution">
    <text evidence="9">The sequence shown here is derived from an EMBL/GenBank/DDBJ whole genome shotgun (WGS) entry which is preliminary data.</text>
</comment>
<dbReference type="Pfam" id="PF00263">
    <property type="entry name" value="Secretin"/>
    <property type="match status" value="1"/>
</dbReference>
<evidence type="ECO:0000313" key="9">
    <source>
        <dbReference type="EMBL" id="GET43758.1"/>
    </source>
</evidence>
<dbReference type="GO" id="GO:0009306">
    <property type="term" value="P:protein secretion"/>
    <property type="evidence" value="ECO:0007669"/>
    <property type="project" value="InterPro"/>
</dbReference>
<feature type="compositionally biased region" description="Low complexity" evidence="4">
    <location>
        <begin position="140"/>
        <end position="169"/>
    </location>
</feature>
<dbReference type="InterPro" id="IPR004846">
    <property type="entry name" value="T2SS/T3SS_dom"/>
</dbReference>
<dbReference type="Gene3D" id="2.60.40.3500">
    <property type="match status" value="1"/>
</dbReference>
<dbReference type="AlphaFoldDB" id="A0AAV3XN68"/>
<dbReference type="Pfam" id="PF11741">
    <property type="entry name" value="AMIN"/>
    <property type="match status" value="1"/>
</dbReference>
<evidence type="ECO:0000256" key="4">
    <source>
        <dbReference type="SAM" id="MobiDB-lite"/>
    </source>
</evidence>
<evidence type="ECO:0000256" key="3">
    <source>
        <dbReference type="RuleBase" id="RU004004"/>
    </source>
</evidence>
<evidence type="ECO:0000256" key="1">
    <source>
        <dbReference type="ARBA" id="ARBA00022729"/>
    </source>
</evidence>
<keyword evidence="1 5" id="KW-0732">Signal</keyword>
<dbReference type="InterPro" id="IPR021731">
    <property type="entry name" value="AMIN_dom"/>
</dbReference>
<feature type="signal peptide" evidence="5">
    <location>
        <begin position="1"/>
        <end position="25"/>
    </location>
</feature>
<feature type="chain" id="PRO_5043573555" evidence="5">
    <location>
        <begin position="26"/>
        <end position="867"/>
    </location>
</feature>
<protein>
    <submittedName>
        <fullName evidence="9">Type II and III secretion system protein</fullName>
    </submittedName>
</protein>
<evidence type="ECO:0000259" key="6">
    <source>
        <dbReference type="Pfam" id="PF00263"/>
    </source>
</evidence>
<proteinExistence type="inferred from homology"/>
<dbReference type="InterPro" id="IPR005644">
    <property type="entry name" value="NolW-like"/>
</dbReference>
<dbReference type="Pfam" id="PF03958">
    <property type="entry name" value="Secretin_N"/>
    <property type="match status" value="1"/>
</dbReference>
<evidence type="ECO:0000256" key="2">
    <source>
        <dbReference type="RuleBase" id="RU004003"/>
    </source>
</evidence>
<dbReference type="InterPro" id="IPR038591">
    <property type="entry name" value="NolW-like_sf"/>
</dbReference>
<evidence type="ECO:0000259" key="8">
    <source>
        <dbReference type="Pfam" id="PF11741"/>
    </source>
</evidence>
<dbReference type="PANTHER" id="PTHR30332">
    <property type="entry name" value="PROBABLE GENERAL SECRETION PATHWAY PROTEIN D"/>
    <property type="match status" value="1"/>
</dbReference>
<organism evidence="9 10">
    <name type="scientific">Microseira wollei NIES-4236</name>
    <dbReference type="NCBI Taxonomy" id="2530354"/>
    <lineage>
        <taxon>Bacteria</taxon>
        <taxon>Bacillati</taxon>
        <taxon>Cyanobacteriota</taxon>
        <taxon>Cyanophyceae</taxon>
        <taxon>Oscillatoriophycideae</taxon>
        <taxon>Aerosakkonematales</taxon>
        <taxon>Aerosakkonemataceae</taxon>
        <taxon>Microseira</taxon>
    </lineage>
</organism>
<dbReference type="Proteomes" id="UP001050975">
    <property type="component" value="Unassembled WGS sequence"/>
</dbReference>
<feature type="domain" description="AMIN" evidence="8">
    <location>
        <begin position="33"/>
        <end position="112"/>
    </location>
</feature>
<comment type="similarity">
    <text evidence="2">Belongs to the bacterial secretin family.</text>
</comment>
<dbReference type="PANTHER" id="PTHR30332:SF17">
    <property type="entry name" value="TYPE IV PILIATION SYSTEM PROTEIN DR_0774-RELATED"/>
    <property type="match status" value="1"/>
</dbReference>
<accession>A0AAV3XN68</accession>
<feature type="domain" description="Type II/III secretion system secretin-like" evidence="6">
    <location>
        <begin position="665"/>
        <end position="833"/>
    </location>
</feature>
<evidence type="ECO:0000313" key="10">
    <source>
        <dbReference type="Proteomes" id="UP001050975"/>
    </source>
</evidence>
<dbReference type="RefSeq" id="WP_226592891.1">
    <property type="nucleotide sequence ID" value="NZ_BLAY01000249.1"/>
</dbReference>
<reference evidence="9" key="1">
    <citation type="submission" date="2019-10" db="EMBL/GenBank/DDBJ databases">
        <title>Draft genome sequece of Microseira wollei NIES-4236.</title>
        <authorList>
            <person name="Yamaguchi H."/>
            <person name="Suzuki S."/>
            <person name="Kawachi M."/>
        </authorList>
    </citation>
    <scope>NUCLEOTIDE SEQUENCE</scope>
    <source>
        <strain evidence="9">NIES-4236</strain>
    </source>
</reference>
<evidence type="ECO:0000256" key="5">
    <source>
        <dbReference type="SAM" id="SignalP"/>
    </source>
</evidence>
<dbReference type="GO" id="GO:0009279">
    <property type="term" value="C:cell outer membrane"/>
    <property type="evidence" value="ECO:0007669"/>
    <property type="project" value="UniProtKB-SubCell"/>
</dbReference>
<gene>
    <name evidence="9" type="ORF">MiSe_85830</name>
</gene>
<feature type="domain" description="NolW-like" evidence="7">
    <location>
        <begin position="388"/>
        <end position="444"/>
    </location>
</feature>
<dbReference type="GO" id="GO:0015627">
    <property type="term" value="C:type II protein secretion system complex"/>
    <property type="evidence" value="ECO:0007669"/>
    <property type="project" value="TreeGrafter"/>
</dbReference>
<dbReference type="EMBL" id="BLAY01000249">
    <property type="protein sequence ID" value="GET43758.1"/>
    <property type="molecule type" value="Genomic_DNA"/>
</dbReference>
<comment type="subcellular location">
    <subcellularLocation>
        <location evidence="3">Cell outer membrane</location>
    </subcellularLocation>
</comment>
<evidence type="ECO:0000259" key="7">
    <source>
        <dbReference type="Pfam" id="PF03958"/>
    </source>
</evidence>
<dbReference type="Gene3D" id="3.30.1370.120">
    <property type="match status" value="1"/>
</dbReference>
<sequence length="867" mass="91181">MKQHQGLGALLIGGGVLLATQPVWAAATQVTGVRVNPNGNGVQVVLETRDGDRPQIFMINRRNDLVADITNTQLRLPQGNSFRQDNPAPGIAAVTITQMNANSIRVTVSGTNGVPKGQIIDRPGGGGIALNFSSAGGGAAAAPTQTTPTQGNSPTAQVPTAQPPTGQTPLVPNPQININGQPAPPAGTIQPTSPTPPFLPRAVAPPVGDIAVSEADTSASTIDLGTAERIPRLLLRDAPVREVLSLLARAANLNIAFVKPTPTGGQAQAQGQAQGLGLLDSTISLDIENESIQDVFNYVLRITRLEANREGRTIFVGTRLPDQARNVISRTLRLNQVLALDATRFLIEQGAERNEVRTTTQVITIGEGATARTVTTTQTQVELVTADELNDQGQTSYKGNANLPLRGVLVTPNERVNTVTIVGDPRKIELASALISQLDARRRQVAVNVKIIDVNLLNTDLANTSFSFGVGRAFFSIDGGAAYFNYGGFRPPQAGEAAGSLVSPTVIPNPIQGTPFLDPNSPILVPGTTPGRVDVGADGSINIQPNQPGAFPRPVAPFGTGGNPLVGGITEVQPATPTTVTTTITPGTPGTPATPDRTTPDRFITQPDGTVTVIPGQFIPGTPGTPPTPPTTTRTVNVGQPGSITTALPSLFQFPTRFLSLLQAQITNNNAKILTDPTLLIQEGETASVNLGQEVVTNRIIQRENTNAGQTVTERVEKGNAGLTLQIQVSRIDDNGFITMTVNPSITAPSGVANIAGGSQITLLARRDLQSGQIRIRDGQTLILSGIIQDSDRTSITKVPILGDIPILGALFRRTERSNARQEVIVLLTPQVLDDASGAPFGYRYRPSPDVQQMLQQRGGIPGVNNR</sequence>
<keyword evidence="3" id="KW-0813">Transport</keyword>
<keyword evidence="10" id="KW-1185">Reference proteome</keyword>
<dbReference type="InterPro" id="IPR050810">
    <property type="entry name" value="Bact_Secretion_Sys_Channel"/>
</dbReference>